<evidence type="ECO:0000256" key="2">
    <source>
        <dbReference type="SAM" id="SignalP"/>
    </source>
</evidence>
<dbReference type="Gene3D" id="3.50.4.10">
    <property type="entry name" value="Hepatocyte Growth Factor"/>
    <property type="match status" value="1"/>
</dbReference>
<dbReference type="AlphaFoldDB" id="A0AA40DWS9"/>
<gene>
    <name evidence="3" type="ORF">B0H67DRAFT_554365</name>
</gene>
<evidence type="ECO:0000313" key="3">
    <source>
        <dbReference type="EMBL" id="KAK0715941.1"/>
    </source>
</evidence>
<reference evidence="3" key="1">
    <citation type="submission" date="2023-06" db="EMBL/GenBank/DDBJ databases">
        <title>Genome-scale phylogeny and comparative genomics of the fungal order Sordariales.</title>
        <authorList>
            <consortium name="Lawrence Berkeley National Laboratory"/>
            <person name="Hensen N."/>
            <person name="Bonometti L."/>
            <person name="Westerberg I."/>
            <person name="Brannstrom I.O."/>
            <person name="Guillou S."/>
            <person name="Cros-Aarteil S."/>
            <person name="Calhoun S."/>
            <person name="Haridas S."/>
            <person name="Kuo A."/>
            <person name="Mondo S."/>
            <person name="Pangilinan J."/>
            <person name="Riley R."/>
            <person name="Labutti K."/>
            <person name="Andreopoulos B."/>
            <person name="Lipzen A."/>
            <person name="Chen C."/>
            <person name="Yanf M."/>
            <person name="Daum C."/>
            <person name="Ng V."/>
            <person name="Clum A."/>
            <person name="Steindorff A."/>
            <person name="Ohm R."/>
            <person name="Martin F."/>
            <person name="Silar P."/>
            <person name="Natvig D."/>
            <person name="Lalanne C."/>
            <person name="Gautier V."/>
            <person name="Ament-Velasquez S.L."/>
            <person name="Kruys A."/>
            <person name="Hutchinson M.I."/>
            <person name="Powell A.J."/>
            <person name="Barry K."/>
            <person name="Miller A.N."/>
            <person name="Grigoriev I.V."/>
            <person name="Debuchy R."/>
            <person name="Gladieux P."/>
            <person name="Thoren M.H."/>
            <person name="Johannesson H."/>
        </authorList>
    </citation>
    <scope>NUCLEOTIDE SEQUENCE</scope>
    <source>
        <strain evidence="3">SMH4607-1</strain>
    </source>
</reference>
<accession>A0AA40DWS9</accession>
<evidence type="ECO:0000313" key="4">
    <source>
        <dbReference type="Proteomes" id="UP001172102"/>
    </source>
</evidence>
<protein>
    <recommendedName>
        <fullName evidence="5">Apple domain-containing protein</fullName>
    </recommendedName>
</protein>
<feature type="region of interest" description="Disordered" evidence="1">
    <location>
        <begin position="209"/>
        <end position="316"/>
    </location>
</feature>
<sequence length="316" mass="33030">MRLSVIFAALRVVTLAAALPSLRPPLSNDPDPSLSGPLNAPDPSLSGPPNALDLSLSGPPNAPNPSSALQSLLNVPVPSAIRSSLSARDEETNDTIKDRDPSCPGDDARTVQLMDGTQIVFECGNDRWGQDIGQGPWTGVYSWSKCGEICKNYGSDCKAFVWHPKSSKCYLKHAIPTWYWPPYPGVMSGVFKQYYMGPNETNWNARLATPRDSCATPSSMTDSSTSSSSTSTSSSSTSSSSSSSSSATSTSLISSTTSSSSSSTFSPSSTLSSSSTSSSESPASITSPPSSVQVPDINIPGSVTQTANQEEMATMA</sequence>
<feature type="compositionally biased region" description="Basic and acidic residues" evidence="1">
    <location>
        <begin position="87"/>
        <end position="105"/>
    </location>
</feature>
<dbReference type="SUPFAM" id="SSF57414">
    <property type="entry name" value="Hairpin loop containing domain-like"/>
    <property type="match status" value="1"/>
</dbReference>
<dbReference type="Proteomes" id="UP001172102">
    <property type="component" value="Unassembled WGS sequence"/>
</dbReference>
<feature type="compositionally biased region" description="Low complexity" evidence="1">
    <location>
        <begin position="21"/>
        <end position="38"/>
    </location>
</feature>
<name>A0AA40DWS9_9PEZI</name>
<feature type="compositionally biased region" description="Low complexity" evidence="1">
    <location>
        <begin position="54"/>
        <end position="69"/>
    </location>
</feature>
<dbReference type="EMBL" id="JAUKUA010000004">
    <property type="protein sequence ID" value="KAK0715941.1"/>
    <property type="molecule type" value="Genomic_DNA"/>
</dbReference>
<feature type="compositionally biased region" description="Polar residues" evidence="1">
    <location>
        <begin position="301"/>
        <end position="316"/>
    </location>
</feature>
<organism evidence="3 4">
    <name type="scientific">Lasiosphaeris hirsuta</name>
    <dbReference type="NCBI Taxonomy" id="260670"/>
    <lineage>
        <taxon>Eukaryota</taxon>
        <taxon>Fungi</taxon>
        <taxon>Dikarya</taxon>
        <taxon>Ascomycota</taxon>
        <taxon>Pezizomycotina</taxon>
        <taxon>Sordariomycetes</taxon>
        <taxon>Sordariomycetidae</taxon>
        <taxon>Sordariales</taxon>
        <taxon>Lasiosphaeriaceae</taxon>
        <taxon>Lasiosphaeris</taxon>
    </lineage>
</organism>
<feature type="compositionally biased region" description="Low complexity" evidence="1">
    <location>
        <begin position="216"/>
        <end position="291"/>
    </location>
</feature>
<evidence type="ECO:0000256" key="1">
    <source>
        <dbReference type="SAM" id="MobiDB-lite"/>
    </source>
</evidence>
<feature type="chain" id="PRO_5041385718" description="Apple domain-containing protein" evidence="2">
    <location>
        <begin position="19"/>
        <end position="316"/>
    </location>
</feature>
<evidence type="ECO:0008006" key="5">
    <source>
        <dbReference type="Google" id="ProtNLM"/>
    </source>
</evidence>
<feature type="region of interest" description="Disordered" evidence="1">
    <location>
        <begin position="21"/>
        <end position="70"/>
    </location>
</feature>
<feature type="signal peptide" evidence="2">
    <location>
        <begin position="1"/>
        <end position="18"/>
    </location>
</feature>
<feature type="region of interest" description="Disordered" evidence="1">
    <location>
        <begin position="83"/>
        <end position="105"/>
    </location>
</feature>
<keyword evidence="4" id="KW-1185">Reference proteome</keyword>
<keyword evidence="2" id="KW-0732">Signal</keyword>
<proteinExistence type="predicted"/>
<comment type="caution">
    <text evidence="3">The sequence shown here is derived from an EMBL/GenBank/DDBJ whole genome shotgun (WGS) entry which is preliminary data.</text>
</comment>